<reference evidence="2" key="3">
    <citation type="submission" date="2015-04" db="UniProtKB">
        <authorList>
            <consortium name="EnsemblPlants"/>
        </authorList>
    </citation>
    <scope>IDENTIFICATION</scope>
</reference>
<evidence type="ECO:0000313" key="2">
    <source>
        <dbReference type="EnsemblPlants" id="LPERR02G02890.1"/>
    </source>
</evidence>
<organism evidence="2 3">
    <name type="scientific">Leersia perrieri</name>
    <dbReference type="NCBI Taxonomy" id="77586"/>
    <lineage>
        <taxon>Eukaryota</taxon>
        <taxon>Viridiplantae</taxon>
        <taxon>Streptophyta</taxon>
        <taxon>Embryophyta</taxon>
        <taxon>Tracheophyta</taxon>
        <taxon>Spermatophyta</taxon>
        <taxon>Magnoliopsida</taxon>
        <taxon>Liliopsida</taxon>
        <taxon>Poales</taxon>
        <taxon>Poaceae</taxon>
        <taxon>BOP clade</taxon>
        <taxon>Oryzoideae</taxon>
        <taxon>Oryzeae</taxon>
        <taxon>Oryzinae</taxon>
        <taxon>Leersia</taxon>
    </lineage>
</organism>
<dbReference type="PANTHER" id="PTHR36006:SF5">
    <property type="entry name" value="OS02G0138100 PROTEIN"/>
    <property type="match status" value="1"/>
</dbReference>
<keyword evidence="3" id="KW-1185">Reference proteome</keyword>
<dbReference type="AlphaFoldDB" id="A0A0D9VC17"/>
<feature type="region of interest" description="Disordered" evidence="1">
    <location>
        <begin position="111"/>
        <end position="158"/>
    </location>
</feature>
<feature type="region of interest" description="Disordered" evidence="1">
    <location>
        <begin position="48"/>
        <end position="80"/>
    </location>
</feature>
<dbReference type="HOGENOM" id="CLU_1221248_0_0_1"/>
<feature type="region of interest" description="Disordered" evidence="1">
    <location>
        <begin position="1"/>
        <end position="27"/>
    </location>
</feature>
<evidence type="ECO:0000313" key="3">
    <source>
        <dbReference type="Proteomes" id="UP000032180"/>
    </source>
</evidence>
<dbReference type="PANTHER" id="PTHR36006">
    <property type="entry name" value="BNAC02G25390D PROTEIN"/>
    <property type="match status" value="1"/>
</dbReference>
<dbReference type="Proteomes" id="UP000032180">
    <property type="component" value="Chromosome 2"/>
</dbReference>
<accession>A0A0D9VC17</accession>
<reference evidence="3" key="2">
    <citation type="submission" date="2013-12" db="EMBL/GenBank/DDBJ databases">
        <authorList>
            <person name="Yu Y."/>
            <person name="Lee S."/>
            <person name="de Baynast K."/>
            <person name="Wissotski M."/>
            <person name="Liu L."/>
            <person name="Talag J."/>
            <person name="Goicoechea J."/>
            <person name="Angelova A."/>
            <person name="Jetty R."/>
            <person name="Kudrna D."/>
            <person name="Golser W."/>
            <person name="Rivera L."/>
            <person name="Zhang J."/>
            <person name="Wing R."/>
        </authorList>
    </citation>
    <scope>NUCLEOTIDE SEQUENCE</scope>
</reference>
<dbReference type="STRING" id="77586.A0A0D9VC17"/>
<dbReference type="eggNOG" id="ENOG502S361">
    <property type="taxonomic scope" value="Eukaryota"/>
</dbReference>
<dbReference type="Gramene" id="LPERR02G02890.1">
    <property type="protein sequence ID" value="LPERR02G02890.1"/>
    <property type="gene ID" value="LPERR02G02890"/>
</dbReference>
<dbReference type="EnsemblPlants" id="LPERR02G02890.1">
    <property type="protein sequence ID" value="LPERR02G02890.1"/>
    <property type="gene ID" value="LPERR02G02890"/>
</dbReference>
<reference evidence="2 3" key="1">
    <citation type="submission" date="2012-08" db="EMBL/GenBank/DDBJ databases">
        <title>Oryza genome evolution.</title>
        <authorList>
            <person name="Wing R.A."/>
        </authorList>
    </citation>
    <scope>NUCLEOTIDE SEQUENCE</scope>
</reference>
<proteinExistence type="predicted"/>
<protein>
    <submittedName>
        <fullName evidence="2">Uncharacterized protein</fullName>
    </submittedName>
</protein>
<name>A0A0D9VC17_9ORYZ</name>
<evidence type="ECO:0000256" key="1">
    <source>
        <dbReference type="SAM" id="MobiDB-lite"/>
    </source>
</evidence>
<sequence>MNGSERDAVRAGNSLAVGPTGSPVGPARRTSSFFSSSSFASLRIPSHGRRVGAEASSGQKLSLTMPPKLLPPPMTSKPSNKWMARSGAVIIRMLQAPAVVALSAMLAVSTSPSPAVTPQQQEAVAATADEEDGGGGASTLCNVPPTLSGEDKQAEKIKHPKSASAARCTSKCVSTCILGGAGSPGVDGPFNIRRPLVVFKEDFRSRQYCLLECSDICNLIKDGEDGQ</sequence>